<reference evidence="7 8" key="1">
    <citation type="submission" date="2016-04" db="EMBL/GenBank/DDBJ databases">
        <title>ATOL: Assembling a taxonomically balanced genome-scale reconstruction of the evolutionary history of the Enterobacteriaceae.</title>
        <authorList>
            <person name="Plunkett G.III."/>
            <person name="Neeno-Eckwall E.C."/>
            <person name="Glasner J.D."/>
            <person name="Perna N.T."/>
        </authorList>
    </citation>
    <scope>NUCLEOTIDE SEQUENCE [LARGE SCALE GENOMIC DNA]</scope>
    <source>
        <strain evidence="7 8">ATCC 35613</strain>
    </source>
</reference>
<evidence type="ECO:0000256" key="1">
    <source>
        <dbReference type="ARBA" id="ARBA00004561"/>
    </source>
</evidence>
<comment type="caution">
    <text evidence="7">The sequence shown here is derived from an EMBL/GenBank/DDBJ whole genome shotgun (WGS) entry which is preliminary data.</text>
</comment>
<dbReference type="EMBL" id="LXEW01000042">
    <property type="protein sequence ID" value="OAT49141.1"/>
    <property type="molecule type" value="Genomic_DNA"/>
</dbReference>
<comment type="subcellular location">
    <subcellularLocation>
        <location evidence="1">Fimbrium</location>
    </subcellularLocation>
</comment>
<sequence>MTFKKTLLITSIIAASFSGMVNAAPASGNATGMIHFKGQFIDSTCTVEANHENKSEGTVQLGTWMTNTFDKAGELTDAVPFTIGLSGCPATLGKARVTFEGKENVDNTDLYTVSSATGVGIGISGDQNGTNFFTPNSEVDGIPLTGNSGEKTYYARYVTTAEEVTAGTANADVTVTIQYNQ</sequence>
<comment type="similarity">
    <text evidence="2">Belongs to the fimbrial protein family.</text>
</comment>
<feature type="chain" id="PRO_5008595309" evidence="5">
    <location>
        <begin position="24"/>
        <end position="181"/>
    </location>
</feature>
<keyword evidence="8" id="KW-1185">Reference proteome</keyword>
<dbReference type="InterPro" id="IPR000259">
    <property type="entry name" value="Adhesion_dom_fimbrial"/>
</dbReference>
<organism evidence="7 8">
    <name type="scientific">Providencia heimbachae ATCC 35613</name>
    <dbReference type="NCBI Taxonomy" id="1354272"/>
    <lineage>
        <taxon>Bacteria</taxon>
        <taxon>Pseudomonadati</taxon>
        <taxon>Pseudomonadota</taxon>
        <taxon>Gammaproteobacteria</taxon>
        <taxon>Enterobacterales</taxon>
        <taxon>Morganellaceae</taxon>
        <taxon>Providencia</taxon>
    </lineage>
</organism>
<name>A0A1B7JMJ6_9GAMM</name>
<dbReference type="PATRIC" id="fig|1354272.4.peg.3180"/>
<evidence type="ECO:0000256" key="3">
    <source>
        <dbReference type="ARBA" id="ARBA00022729"/>
    </source>
</evidence>
<dbReference type="AlphaFoldDB" id="A0A1B7JMJ6"/>
<accession>A0A1B7JMJ6</accession>
<evidence type="ECO:0000259" key="6">
    <source>
        <dbReference type="Pfam" id="PF00419"/>
    </source>
</evidence>
<dbReference type="RefSeq" id="WP_068446238.1">
    <property type="nucleotide sequence ID" value="NZ_LXEW01000042.1"/>
</dbReference>
<feature type="signal peptide" evidence="5">
    <location>
        <begin position="1"/>
        <end position="23"/>
    </location>
</feature>
<dbReference type="Gene3D" id="2.60.40.1090">
    <property type="entry name" value="Fimbrial-type adhesion domain"/>
    <property type="match status" value="1"/>
</dbReference>
<dbReference type="OrthoDB" id="6624292at2"/>
<dbReference type="InterPro" id="IPR036937">
    <property type="entry name" value="Adhesion_dom_fimbrial_sf"/>
</dbReference>
<protein>
    <submittedName>
        <fullName evidence="7">SfmA family fimbriae-like adhesin</fullName>
    </submittedName>
</protein>
<evidence type="ECO:0000256" key="4">
    <source>
        <dbReference type="ARBA" id="ARBA00023263"/>
    </source>
</evidence>
<dbReference type="PANTHER" id="PTHR33420">
    <property type="entry name" value="FIMBRIAL SUBUNIT ELFA-RELATED"/>
    <property type="match status" value="1"/>
</dbReference>
<dbReference type="InterPro" id="IPR008966">
    <property type="entry name" value="Adhesion_dom_sf"/>
</dbReference>
<keyword evidence="3 5" id="KW-0732">Signal</keyword>
<dbReference type="PANTHER" id="PTHR33420:SF12">
    <property type="entry name" value="FIMBRIN-LIKE PROTEIN FIMI-RELATED"/>
    <property type="match status" value="1"/>
</dbReference>
<feature type="domain" description="Fimbrial-type adhesion" evidence="6">
    <location>
        <begin position="34"/>
        <end position="179"/>
    </location>
</feature>
<evidence type="ECO:0000256" key="5">
    <source>
        <dbReference type="SAM" id="SignalP"/>
    </source>
</evidence>
<evidence type="ECO:0000256" key="2">
    <source>
        <dbReference type="ARBA" id="ARBA00006671"/>
    </source>
</evidence>
<evidence type="ECO:0000313" key="8">
    <source>
        <dbReference type="Proteomes" id="UP000078224"/>
    </source>
</evidence>
<evidence type="ECO:0000313" key="7">
    <source>
        <dbReference type="EMBL" id="OAT49141.1"/>
    </source>
</evidence>
<gene>
    <name evidence="7" type="ORF">M998_3117</name>
</gene>
<dbReference type="GO" id="GO:0009289">
    <property type="term" value="C:pilus"/>
    <property type="evidence" value="ECO:0007669"/>
    <property type="project" value="UniProtKB-SubCell"/>
</dbReference>
<dbReference type="GO" id="GO:0043709">
    <property type="term" value="P:cell adhesion involved in single-species biofilm formation"/>
    <property type="evidence" value="ECO:0007669"/>
    <property type="project" value="TreeGrafter"/>
</dbReference>
<dbReference type="SUPFAM" id="SSF49401">
    <property type="entry name" value="Bacterial adhesins"/>
    <property type="match status" value="1"/>
</dbReference>
<dbReference type="Proteomes" id="UP000078224">
    <property type="component" value="Unassembled WGS sequence"/>
</dbReference>
<dbReference type="Pfam" id="PF00419">
    <property type="entry name" value="Fimbrial"/>
    <property type="match status" value="1"/>
</dbReference>
<proteinExistence type="inferred from homology"/>
<dbReference type="InterPro" id="IPR050263">
    <property type="entry name" value="Bact_Fimbrial_Adh_Pro"/>
</dbReference>
<keyword evidence="4" id="KW-0281">Fimbrium</keyword>